<dbReference type="GO" id="GO:0000981">
    <property type="term" value="F:DNA-binding transcription factor activity, RNA polymerase II-specific"/>
    <property type="evidence" value="ECO:0007669"/>
    <property type="project" value="TreeGrafter"/>
</dbReference>
<accession>A0A1R1PJE0</accession>
<dbReference type="EMBL" id="LSSK01000975">
    <property type="protein sequence ID" value="OMH81104.1"/>
    <property type="molecule type" value="Genomic_DNA"/>
</dbReference>
<keyword evidence="3" id="KW-1185">Reference proteome</keyword>
<comment type="caution">
    <text evidence="2">The sequence shown here is derived from an EMBL/GenBank/DDBJ whole genome shotgun (WGS) entry which is preliminary data.</text>
</comment>
<dbReference type="GO" id="GO:0042594">
    <property type="term" value="P:response to starvation"/>
    <property type="evidence" value="ECO:0007669"/>
    <property type="project" value="TreeGrafter"/>
</dbReference>
<feature type="compositionally biased region" description="Polar residues" evidence="1">
    <location>
        <begin position="1525"/>
        <end position="1535"/>
    </location>
</feature>
<evidence type="ECO:0000313" key="2">
    <source>
        <dbReference type="EMBL" id="OMH81104.1"/>
    </source>
</evidence>
<sequence length="1738" mass="195173">MPTRTRKYPTTTLVHKNVENVAFYQPNHTLIWTKNGRLFQSISTKNFQQTLSPRIYGYPDVRVNEYGVVKQFLFCKFNTSKNLSEENYQFQKTSEKKSATNTSSQQPPQYFVNKTEGLDEDRTLVGLCVLYDDNTLDLYLENRNYNSLDLTTLCITPGYAHTIDTLDTRLVALDCGFMYQIPQTPKSLQLAQNHQPVVSNLTFCLLEDIYGLEQHIVNIPITCDSTSSIHDTTNPNNNQDSLKLHKKKNVPKHKILHFIPNLDEPISTQKSWMSGKLVILISIQVSLHSYQNYIHVYNIQSSSSKDTMNKKTYISTKHCELRLDSSSTLPLALTDRIKVISVGGGHRTSNQNTLVVLDRQKKILRVYDIGANNQRIDILHSCNYNYEYEIRNVVDICEFYNKGAKNNTHQRLLVPNVYLLVTETNKVLLVFGKDQYLPVPKHNQNSLSNTIITPFCSLEPSFGINNAFNNNSNQETRIEYLEIRNSTYLLESGSGSVPGQLGDILYNEMEKLDYMEWEILINLLKNQFSNVHNNNSDSDSDNQRQQEQSLQRALLVTLNLVFQDELVLFNNWTKSLYHFTEFLYQYSRLLGENNYTQYYKSIISGLQSENQLDLNKINEHNAGGDGTTLSRMLQPLCFRNWILYQLILSNPSSASLDYLKVPDFPTLTDVQKHFLSLYISIDTNSTSHIPPCNRCICGEKSLNENRCVECSFTGIVPIYDQDDILCATKLAISVVKTYIHMKKLCRVGNLGIDNTLSEQLYVNLIALNRILANEQAKYLNDGLKLAIFGTIQEYNSFISKNKKILFCNLKLTDNNNNKNNNININGNDNNDANITEKHTELVIGSFQYTATSKRRVVNTAIRNLSLPIWIYTNNHNTLKNVLNPHKPLEIPSLDLSVQIKTKVQAITSIAKRSEITQPIINEAVFMNAMSYTMSIFSPSKGNHSISGRNTNLDASWILVNRPDTNQLIKSVPISDQLYKDAVEANKNAIITYAALLYSVALSLNAHNPVETIELWQLIEDLNDSNNDIVKSAILLSKSIQHGVSNTQNIINLLKLHLPRLSNTLVNGIPSSSFNDTNEPSNIYNFLDTINDTDSTLNGTNDAGTTSLMSPSLVVQSSAVLGLAITFPLHKSHRFVEYLVRELDSFGVLSSKYDYSENTMNQIVAQSQYNLSCGFALGLIFNLLDTQQQKKQPSQSQASVFTSSTLHNLVPSLSTTLLSLLNNQSLFDFTYRLTSSSSSSTTTTTTTTPAKMALSSLVREPAALVALSLVYLDSNDASISSQISSPFTSIQTILALTTESLFLRILASNLINFDSLAGISNRSALLTLIPIPLTNILNINSANDVFSLSVIDLLGFSDADNLLSTYTTCLSSCLLSISLYNLGSRNPACTNLLLECIIYFINLFKPSRTPESDNITIDSILNSVKHELLTHLPLLCVCVGLVNIGVLQSDDSTNITTSNNNNIDSGFYLLDIINHVDAFYPSVLYPKPSKNRHQNQHSNTEANDYNIDHIDGDNDDEDEDDDDDQLTQPSTTDPNNIDTRFIQVNIFHISKHLNFAKNLLSMTLHTPVFNSTNDLPSNLSQPCPQKPSRLSVSLFLISLFPIYLPNPNPTAAATTTSDIGGSNNGNRCTSNFSILSFTNYFWSLLHIFSSNIDSSPYNQTQLGQAQHTHIHTHIPTPSFLLPNLAQDPKSKNPTFLNCSFLDLLAMDFPEHDDRCSNAKGTRNRDDGDVKSKLLYKLLS</sequence>
<dbReference type="GO" id="GO:0000987">
    <property type="term" value="F:cis-regulatory region sequence-specific DNA binding"/>
    <property type="evidence" value="ECO:0007669"/>
    <property type="project" value="TreeGrafter"/>
</dbReference>
<protein>
    <recommendedName>
        <fullName evidence="4">Anaphase-promoting complex subunit 1</fullName>
    </recommendedName>
</protein>
<organism evidence="2 3">
    <name type="scientific">Zancudomyces culisetae</name>
    <name type="common">Gut fungus</name>
    <name type="synonym">Smittium culisetae</name>
    <dbReference type="NCBI Taxonomy" id="1213189"/>
    <lineage>
        <taxon>Eukaryota</taxon>
        <taxon>Fungi</taxon>
        <taxon>Fungi incertae sedis</taxon>
        <taxon>Zoopagomycota</taxon>
        <taxon>Kickxellomycotina</taxon>
        <taxon>Harpellomycetes</taxon>
        <taxon>Harpellales</taxon>
        <taxon>Legeriomycetaceae</taxon>
        <taxon>Zancudomyces</taxon>
    </lineage>
</organism>
<gene>
    <name evidence="2" type="ORF">AX774_g5449</name>
</gene>
<proteinExistence type="predicted"/>
<dbReference type="Proteomes" id="UP000188320">
    <property type="component" value="Unassembled WGS sequence"/>
</dbReference>
<evidence type="ECO:0000256" key="1">
    <source>
        <dbReference type="SAM" id="MobiDB-lite"/>
    </source>
</evidence>
<name>A0A1R1PJE0_ZANCU</name>
<reference evidence="3" key="1">
    <citation type="submission" date="2017-01" db="EMBL/GenBank/DDBJ databases">
        <authorList>
            <person name="Wang Y."/>
            <person name="White M."/>
            <person name="Kvist S."/>
            <person name="Moncalvo J.-M."/>
        </authorList>
    </citation>
    <scope>NUCLEOTIDE SEQUENCE [LARGE SCALE GENOMIC DNA]</scope>
    <source>
        <strain evidence="3">COL-18-3</strain>
    </source>
</reference>
<evidence type="ECO:0000313" key="3">
    <source>
        <dbReference type="Proteomes" id="UP000188320"/>
    </source>
</evidence>
<dbReference type="GO" id="GO:0005634">
    <property type="term" value="C:nucleus"/>
    <property type="evidence" value="ECO:0007669"/>
    <property type="project" value="TreeGrafter"/>
</dbReference>
<feature type="region of interest" description="Disordered" evidence="1">
    <location>
        <begin position="1486"/>
        <end position="1535"/>
    </location>
</feature>
<evidence type="ECO:0008006" key="4">
    <source>
        <dbReference type="Google" id="ProtNLM"/>
    </source>
</evidence>
<dbReference type="PANTHER" id="PTHR14596:SF72">
    <property type="entry name" value="ZINC FINGER PROTEIN MSN2-RELATED"/>
    <property type="match status" value="1"/>
</dbReference>
<feature type="compositionally biased region" description="Acidic residues" evidence="1">
    <location>
        <begin position="1512"/>
        <end position="1524"/>
    </location>
</feature>
<dbReference type="PANTHER" id="PTHR14596">
    <property type="entry name" value="ZINC FINGER PROTEIN"/>
    <property type="match status" value="1"/>
</dbReference>